<dbReference type="RefSeq" id="WP_378484031.1">
    <property type="nucleotide sequence ID" value="NZ_JBHUFB010000007.1"/>
</dbReference>
<gene>
    <name evidence="1" type="ORF">ACFSJG_04615</name>
</gene>
<name>A0ABW4P062_9NOCA</name>
<evidence type="ECO:0000313" key="2">
    <source>
        <dbReference type="Proteomes" id="UP001597286"/>
    </source>
</evidence>
<protein>
    <submittedName>
        <fullName evidence="1">Uncharacterized protein</fullName>
    </submittedName>
</protein>
<comment type="caution">
    <text evidence="1">The sequence shown here is derived from an EMBL/GenBank/DDBJ whole genome shotgun (WGS) entry which is preliminary data.</text>
</comment>
<proteinExistence type="predicted"/>
<dbReference type="Proteomes" id="UP001597286">
    <property type="component" value="Unassembled WGS sequence"/>
</dbReference>
<reference evidence="2" key="1">
    <citation type="journal article" date="2019" name="Int. J. Syst. Evol. Microbiol.">
        <title>The Global Catalogue of Microorganisms (GCM) 10K type strain sequencing project: providing services to taxonomists for standard genome sequencing and annotation.</title>
        <authorList>
            <consortium name="The Broad Institute Genomics Platform"/>
            <consortium name="The Broad Institute Genome Sequencing Center for Infectious Disease"/>
            <person name="Wu L."/>
            <person name="Ma J."/>
        </authorList>
    </citation>
    <scope>NUCLEOTIDE SEQUENCE [LARGE SCALE GENOMIC DNA]</scope>
    <source>
        <strain evidence="2">DT72</strain>
    </source>
</reference>
<organism evidence="1 2">
    <name type="scientific">Rhodococcus gannanensis</name>
    <dbReference type="NCBI Taxonomy" id="1960308"/>
    <lineage>
        <taxon>Bacteria</taxon>
        <taxon>Bacillati</taxon>
        <taxon>Actinomycetota</taxon>
        <taxon>Actinomycetes</taxon>
        <taxon>Mycobacteriales</taxon>
        <taxon>Nocardiaceae</taxon>
        <taxon>Rhodococcus</taxon>
    </lineage>
</organism>
<evidence type="ECO:0000313" key="1">
    <source>
        <dbReference type="EMBL" id="MFD1811486.1"/>
    </source>
</evidence>
<sequence length="83" mass="8747">MADAAEEVVRRRVDVALAGRIALNELSSEEGVAFNADIADRLAESLRTGNHAADRAADGSTSIVLDENGRLARLSPDGSRTIV</sequence>
<accession>A0ABW4P062</accession>
<dbReference type="EMBL" id="JBHUFB010000007">
    <property type="protein sequence ID" value="MFD1811486.1"/>
    <property type="molecule type" value="Genomic_DNA"/>
</dbReference>
<keyword evidence="2" id="KW-1185">Reference proteome</keyword>